<dbReference type="GO" id="GO:0005634">
    <property type="term" value="C:nucleus"/>
    <property type="evidence" value="ECO:0007669"/>
    <property type="project" value="UniProtKB-SubCell"/>
</dbReference>
<evidence type="ECO:0000256" key="2">
    <source>
        <dbReference type="ARBA" id="ARBA00023015"/>
    </source>
</evidence>
<evidence type="ECO:0000256" key="1">
    <source>
        <dbReference type="ARBA" id="ARBA00004123"/>
    </source>
</evidence>
<evidence type="ECO:0000259" key="7">
    <source>
        <dbReference type="PROSITE" id="PS50888"/>
    </source>
</evidence>
<reference evidence="8" key="1">
    <citation type="submission" date="2019-08" db="EMBL/GenBank/DDBJ databases">
        <title>Reference gene set and small RNA set construction with multiple tissues from Davidia involucrata Baill.</title>
        <authorList>
            <person name="Yang H."/>
            <person name="Zhou C."/>
            <person name="Li G."/>
            <person name="Wang J."/>
            <person name="Gao P."/>
            <person name="Wang M."/>
            <person name="Wang R."/>
            <person name="Zhao Y."/>
        </authorList>
    </citation>
    <scope>NUCLEOTIDE SEQUENCE</scope>
    <source>
        <tissue evidence="8">Mixed with DoveR01_LX</tissue>
    </source>
</reference>
<comment type="subcellular location">
    <subcellularLocation>
        <location evidence="1">Nucleus</location>
    </subcellularLocation>
</comment>
<evidence type="ECO:0000256" key="6">
    <source>
        <dbReference type="SAM" id="MobiDB-lite"/>
    </source>
</evidence>
<keyword evidence="4" id="KW-0804">Transcription</keyword>
<organism evidence="8">
    <name type="scientific">Davidia involucrata</name>
    <name type="common">Dove tree</name>
    <dbReference type="NCBI Taxonomy" id="16924"/>
    <lineage>
        <taxon>Eukaryota</taxon>
        <taxon>Viridiplantae</taxon>
        <taxon>Streptophyta</taxon>
        <taxon>Embryophyta</taxon>
        <taxon>Tracheophyta</taxon>
        <taxon>Spermatophyta</taxon>
        <taxon>Magnoliopsida</taxon>
        <taxon>eudicotyledons</taxon>
        <taxon>Gunneridae</taxon>
        <taxon>Pentapetalae</taxon>
        <taxon>asterids</taxon>
        <taxon>Cornales</taxon>
        <taxon>Nyssaceae</taxon>
        <taxon>Davidia</taxon>
    </lineage>
</organism>
<accession>A0A5B6ZUJ0</accession>
<dbReference type="GO" id="GO:0003700">
    <property type="term" value="F:DNA-binding transcription factor activity"/>
    <property type="evidence" value="ECO:0007669"/>
    <property type="project" value="InterPro"/>
</dbReference>
<sequence>MVSPEENSNWLFDYGVIEDIPLPGGDLSSLEPFNWPSNAFTGSTNLSVELDDSFGNSDKIKELGSQKRVRSGSCSASDSKACREKMRRDRLNDRFQELSSILEPGRPPKMDKAVILSDAVRILMS</sequence>
<dbReference type="Pfam" id="PF00010">
    <property type="entry name" value="HLH"/>
    <property type="match status" value="1"/>
</dbReference>
<protein>
    <submittedName>
        <fullName evidence="8">Putative transcription factor ILR3-like</fullName>
    </submittedName>
</protein>
<feature type="domain" description="BHLH" evidence="7">
    <location>
        <begin position="75"/>
        <end position="125"/>
    </location>
</feature>
<dbReference type="PANTHER" id="PTHR46133:SF23">
    <property type="entry name" value="TRANSCRIPTION FACTOR ILR3-LIKE"/>
    <property type="match status" value="1"/>
</dbReference>
<proteinExistence type="predicted"/>
<dbReference type="GO" id="GO:0006879">
    <property type="term" value="P:intracellular iron ion homeostasis"/>
    <property type="evidence" value="ECO:0007669"/>
    <property type="project" value="InterPro"/>
</dbReference>
<gene>
    <name evidence="8" type="ORF">Din_017681</name>
</gene>
<dbReference type="PANTHER" id="PTHR46133">
    <property type="entry name" value="BHLH TRANSCRIPTION FACTOR"/>
    <property type="match status" value="1"/>
</dbReference>
<dbReference type="InterPro" id="IPR044818">
    <property type="entry name" value="ILR3-like"/>
</dbReference>
<dbReference type="GO" id="GO:0046983">
    <property type="term" value="F:protein dimerization activity"/>
    <property type="evidence" value="ECO:0007669"/>
    <property type="project" value="InterPro"/>
</dbReference>
<keyword evidence="5" id="KW-0539">Nucleus</keyword>
<dbReference type="GO" id="GO:0000976">
    <property type="term" value="F:transcription cis-regulatory region binding"/>
    <property type="evidence" value="ECO:0007669"/>
    <property type="project" value="UniProtKB-ARBA"/>
</dbReference>
<evidence type="ECO:0000313" key="8">
    <source>
        <dbReference type="EMBL" id="MPA48240.1"/>
    </source>
</evidence>
<evidence type="ECO:0000256" key="5">
    <source>
        <dbReference type="ARBA" id="ARBA00023242"/>
    </source>
</evidence>
<dbReference type="SMART" id="SM00353">
    <property type="entry name" value="HLH"/>
    <property type="match status" value="1"/>
</dbReference>
<keyword evidence="2" id="KW-0805">Transcription regulation</keyword>
<feature type="region of interest" description="Disordered" evidence="6">
    <location>
        <begin position="61"/>
        <end position="81"/>
    </location>
</feature>
<dbReference type="InterPro" id="IPR011598">
    <property type="entry name" value="bHLH_dom"/>
</dbReference>
<keyword evidence="3" id="KW-0238">DNA-binding</keyword>
<evidence type="ECO:0000256" key="4">
    <source>
        <dbReference type="ARBA" id="ARBA00023163"/>
    </source>
</evidence>
<dbReference type="AlphaFoldDB" id="A0A5B6ZUJ0"/>
<dbReference type="EMBL" id="GHES01017681">
    <property type="protein sequence ID" value="MPA48240.1"/>
    <property type="molecule type" value="Transcribed_RNA"/>
</dbReference>
<dbReference type="FunFam" id="4.10.280.10:FF:000104">
    <property type="entry name" value="Transcription factor bHLH34"/>
    <property type="match status" value="1"/>
</dbReference>
<evidence type="ECO:0000256" key="3">
    <source>
        <dbReference type="ARBA" id="ARBA00023125"/>
    </source>
</evidence>
<dbReference type="Gene3D" id="4.10.280.10">
    <property type="entry name" value="Helix-loop-helix DNA-binding domain"/>
    <property type="match status" value="1"/>
</dbReference>
<name>A0A5B6ZUJ0_DAVIN</name>
<dbReference type="SUPFAM" id="SSF47459">
    <property type="entry name" value="HLH, helix-loop-helix DNA-binding domain"/>
    <property type="match status" value="1"/>
</dbReference>
<dbReference type="PROSITE" id="PS50888">
    <property type="entry name" value="BHLH"/>
    <property type="match status" value="1"/>
</dbReference>
<dbReference type="InterPro" id="IPR036638">
    <property type="entry name" value="HLH_DNA-bd_sf"/>
</dbReference>